<dbReference type="InterPro" id="IPR004146">
    <property type="entry name" value="DC1"/>
</dbReference>
<keyword evidence="4" id="KW-0862">Zinc</keyword>
<dbReference type="Proteomes" id="UP000504621">
    <property type="component" value="Unplaced"/>
</dbReference>
<keyword evidence="2" id="KW-0677">Repeat</keyword>
<dbReference type="GO" id="GO:0008270">
    <property type="term" value="F:zinc ion binding"/>
    <property type="evidence" value="ECO:0007669"/>
    <property type="project" value="UniProtKB-KW"/>
</dbReference>
<dbReference type="PANTHER" id="PTHR46288:SF86">
    <property type="entry name" value="PHORBOL-ESTER_DAG-TYPE DOMAIN-CONTAINING PROTEIN"/>
    <property type="match status" value="1"/>
</dbReference>
<sequence>MNIKLASHEHSLSFINSQNAPSLFTDPPERYCNACAKQISNAAYLCVQCYFWLHESCASEVQNLPLEIIHPLHSQHQLGLKLSYEDFICDKCLYISGGSRYKCYECHFNLELACASSTNDPVLEEEWQRLKDGKKKEIQHYSHPEKLTIFKYRKIREHDYDCGWCEKRLSEVCYGCLECEFFLHELCRDKIPRTLYHPFHPSHPLHLLYKETNDDCNACGDQIIETATHHWYRNYFCLTCNFCLHFRCAKLLPTLKHECHDHLLTYFKKSEPSQNAKPCSSCGTPCGYDFYRCVECNFNVHPICVPIPSSAEHRYHRHPLNYMDLVAEDHSEEYYCDICESERNPAHPAYCCEKCTYITHIHCVLNEDKISFEKVSSSTPRSIYSNTLLTEEMEHNEVIDGIRTPKQLLIRPMIHEHPMKFYEKVKKSWKNHYCEACRLVVNGPSYICTTCSDHTFLIVCDECRDVCFGFFYRCDECDFKLDVKCAILTAHKTEVLQLRKMERVAEFIHPHKLVLANCRDPIEKKSCMVCELPILGPAYFCLNRYCSVQVHESCLGTPQEMQLPFHLEHMLFFGKNYRISHCYACGRMILHDFRYSCEQCDLNLHSLCANSIRQPLKCQSHEHNLYYFGTKFQESQFSFFPCNECSQDCGGPFYRCLECAINFHLDCVPIPHIVKSRRHIHLLIIKDSFVEDDSEESYCDICEEERCRDDYVYCCEECNGLFAAHIECVLTKVENITAAIDASSNLVLDIEKNSAQDLIQPSLEMNPQKRMWGRECFDDNESMDQDKEEDSSVSESEKLPLSSEDEDSSPFELNPEKTMWWREYFNSSESTDQDKEEDSTVSESEKLPRSSEEEDSTVSESEKLSSSSEEEDSSASELEE</sequence>
<name>A0A6J1BCY7_9ROSI</name>
<dbReference type="Pfam" id="PF03107">
    <property type="entry name" value="C1_2"/>
    <property type="match status" value="7"/>
</dbReference>
<dbReference type="GeneID" id="110426178"/>
<dbReference type="InterPro" id="IPR046349">
    <property type="entry name" value="C1-like_sf"/>
</dbReference>
<evidence type="ECO:0000313" key="7">
    <source>
        <dbReference type="Proteomes" id="UP000504621"/>
    </source>
</evidence>
<dbReference type="OrthoDB" id="938199at2759"/>
<dbReference type="AlphaFoldDB" id="A0A6J1BCY7"/>
<evidence type="ECO:0000259" key="6">
    <source>
        <dbReference type="PROSITE" id="PS50081"/>
    </source>
</evidence>
<feature type="compositionally biased region" description="Acidic residues" evidence="5">
    <location>
        <begin position="779"/>
        <end position="792"/>
    </location>
</feature>
<evidence type="ECO:0000256" key="1">
    <source>
        <dbReference type="ARBA" id="ARBA00022723"/>
    </source>
</evidence>
<dbReference type="PROSITE" id="PS50081">
    <property type="entry name" value="ZF_DAG_PE_2"/>
    <property type="match status" value="2"/>
</dbReference>
<protein>
    <submittedName>
        <fullName evidence="8">Uncharacterized protein LOC110426178</fullName>
    </submittedName>
</protein>
<dbReference type="PROSITE" id="PS00479">
    <property type="entry name" value="ZF_DAG_PE_1"/>
    <property type="match status" value="1"/>
</dbReference>
<keyword evidence="7" id="KW-1185">Reference proteome</keyword>
<dbReference type="InterPro" id="IPR001965">
    <property type="entry name" value="Znf_PHD"/>
</dbReference>
<dbReference type="SMART" id="SM00109">
    <property type="entry name" value="C1"/>
    <property type="match status" value="4"/>
</dbReference>
<evidence type="ECO:0000256" key="5">
    <source>
        <dbReference type="SAM" id="MobiDB-lite"/>
    </source>
</evidence>
<evidence type="ECO:0000256" key="2">
    <source>
        <dbReference type="ARBA" id="ARBA00022737"/>
    </source>
</evidence>
<evidence type="ECO:0000256" key="3">
    <source>
        <dbReference type="ARBA" id="ARBA00022771"/>
    </source>
</evidence>
<feature type="domain" description="Phorbol-ester/DAG-type" evidence="6">
    <location>
        <begin position="202"/>
        <end position="259"/>
    </location>
</feature>
<dbReference type="RefSeq" id="XP_021297008.1">
    <property type="nucleotide sequence ID" value="XM_021441333.1"/>
</dbReference>
<feature type="compositionally biased region" description="Acidic residues" evidence="5">
    <location>
        <begin position="868"/>
        <end position="880"/>
    </location>
</feature>
<feature type="domain" description="Phorbol-ester/DAG-type" evidence="6">
    <location>
        <begin position="568"/>
        <end position="618"/>
    </location>
</feature>
<keyword evidence="1" id="KW-0479">Metal-binding</keyword>
<reference evidence="8" key="1">
    <citation type="submission" date="2025-08" db="UniProtKB">
        <authorList>
            <consortium name="RefSeq"/>
        </authorList>
    </citation>
    <scope>IDENTIFICATION</scope>
    <source>
        <tissue evidence="8">Leaf</tissue>
    </source>
</reference>
<gene>
    <name evidence="8" type="primary">LOC110426178</name>
</gene>
<proteinExistence type="predicted"/>
<evidence type="ECO:0000313" key="8">
    <source>
        <dbReference type="RefSeq" id="XP_021297008.1"/>
    </source>
</evidence>
<dbReference type="PANTHER" id="PTHR46288">
    <property type="entry name" value="PHORBOL-ESTER/DAG-TYPE DOMAIN-CONTAINING PROTEIN"/>
    <property type="match status" value="1"/>
</dbReference>
<dbReference type="SUPFAM" id="SSF57889">
    <property type="entry name" value="Cysteine-rich domain"/>
    <property type="match status" value="8"/>
</dbReference>
<accession>A0A6J1BCY7</accession>
<feature type="region of interest" description="Disordered" evidence="5">
    <location>
        <begin position="779"/>
        <end position="880"/>
    </location>
</feature>
<keyword evidence="3" id="KW-0863">Zinc-finger</keyword>
<dbReference type="SMART" id="SM00249">
    <property type="entry name" value="PHD"/>
    <property type="match status" value="4"/>
</dbReference>
<evidence type="ECO:0000256" key="4">
    <source>
        <dbReference type="ARBA" id="ARBA00022833"/>
    </source>
</evidence>
<dbReference type="InterPro" id="IPR002219">
    <property type="entry name" value="PKC_DAG/PE"/>
</dbReference>
<organism evidence="7 8">
    <name type="scientific">Herrania umbratica</name>
    <dbReference type="NCBI Taxonomy" id="108875"/>
    <lineage>
        <taxon>Eukaryota</taxon>
        <taxon>Viridiplantae</taxon>
        <taxon>Streptophyta</taxon>
        <taxon>Embryophyta</taxon>
        <taxon>Tracheophyta</taxon>
        <taxon>Spermatophyta</taxon>
        <taxon>Magnoliopsida</taxon>
        <taxon>eudicotyledons</taxon>
        <taxon>Gunneridae</taxon>
        <taxon>Pentapetalae</taxon>
        <taxon>rosids</taxon>
        <taxon>malvids</taxon>
        <taxon>Malvales</taxon>
        <taxon>Malvaceae</taxon>
        <taxon>Byttnerioideae</taxon>
        <taxon>Herrania</taxon>
    </lineage>
</organism>